<keyword evidence="2 5" id="KW-0238">DNA-binding</keyword>
<proteinExistence type="predicted"/>
<dbReference type="PANTHER" id="PTHR46123">
    <property type="entry name" value="MIX-TYPE HOMEOBOX GENE 1-RELATED"/>
    <property type="match status" value="1"/>
</dbReference>
<feature type="DNA-binding region" description="Homeobox" evidence="5">
    <location>
        <begin position="21"/>
        <end position="80"/>
    </location>
</feature>
<dbReference type="InterPro" id="IPR001356">
    <property type="entry name" value="HD"/>
</dbReference>
<dbReference type="SMART" id="SM00389">
    <property type="entry name" value="HOX"/>
    <property type="match status" value="2"/>
</dbReference>
<feature type="region of interest" description="Disordered" evidence="7">
    <location>
        <begin position="1"/>
        <end position="25"/>
    </location>
</feature>
<evidence type="ECO:0000256" key="5">
    <source>
        <dbReference type="PROSITE-ProRule" id="PRU00108"/>
    </source>
</evidence>
<organism evidence="9 10">
    <name type="scientific">Erinaceus europaeus</name>
    <name type="common">Western European hedgehog</name>
    <dbReference type="NCBI Taxonomy" id="9365"/>
    <lineage>
        <taxon>Eukaryota</taxon>
        <taxon>Metazoa</taxon>
        <taxon>Chordata</taxon>
        <taxon>Craniata</taxon>
        <taxon>Vertebrata</taxon>
        <taxon>Euteleostomi</taxon>
        <taxon>Mammalia</taxon>
        <taxon>Eutheria</taxon>
        <taxon>Laurasiatheria</taxon>
        <taxon>Eulipotyphla</taxon>
        <taxon>Erinaceidae</taxon>
        <taxon>Erinaceinae</taxon>
        <taxon>Erinaceus</taxon>
    </lineage>
</organism>
<comment type="subcellular location">
    <subcellularLocation>
        <location evidence="1 5 6">Nucleus</location>
    </subcellularLocation>
</comment>
<evidence type="ECO:0000256" key="6">
    <source>
        <dbReference type="RuleBase" id="RU000682"/>
    </source>
</evidence>
<feature type="region of interest" description="Disordered" evidence="7">
    <location>
        <begin position="197"/>
        <end position="303"/>
    </location>
</feature>
<dbReference type="GeneID" id="132537070"/>
<keyword evidence="4 5" id="KW-0539">Nucleus</keyword>
<evidence type="ECO:0000256" key="2">
    <source>
        <dbReference type="ARBA" id="ARBA00023125"/>
    </source>
</evidence>
<reference evidence="9" key="1">
    <citation type="submission" date="2025-05" db="UniProtKB">
        <authorList>
            <consortium name="RefSeq"/>
        </authorList>
    </citation>
    <scope>NUCLEOTIDE SEQUENCE [LARGE SCALE GENOMIC DNA]</scope>
</reference>
<evidence type="ECO:0000256" key="1">
    <source>
        <dbReference type="ARBA" id="ARBA00004123"/>
    </source>
</evidence>
<keyword evidence="3 5" id="KW-0371">Homeobox</keyword>
<sequence>MAAFSSPQGVLPMQQSTLKQKRRERTFFTDEQLQELRDYFEHNRYPRFCEQEALAQKLNLKEDIVRVWFKNQRAKLLRAKSKAPGPAQGLAVHQPITTNPAVLQSPVAPTTDNPSAECSAPAAWVKIQKATPIAPAPPCMGQTKTQRKRTFFTQQQLQGLKRSFQHNQHPGYGEILALAQKLQLKEDRISVWFSNQRARAKDKSTTQPQGLQDTHVYVPAMTPTDGRPLRQTAAVPQSPGCQVSDEPMVSLDPAPACSSRATPSTPDPAGPTSTECLEPNSGSTPFWGPENTVDPSPSPSTAYPVDPSDLRLLPPDNQLLYKEIDDQLEYYDLDSRLPSSVENPDIADERASCPQEADTLGLGDVQSPYAHGLCWPFTQALAPSPVEPAFSAAPMACGLTLLSPVASCSTQEPSLSMQGQAFGAPSQGAQAYPTPECKEEDTPRPLLPLIPLVFPELLPDIQDEHIFDYFWEQK</sequence>
<dbReference type="PANTHER" id="PTHR46123:SF4">
    <property type="entry name" value="MIX-TYPE HOMEOBOX GENE 1-RELATED"/>
    <property type="match status" value="1"/>
</dbReference>
<dbReference type="SUPFAM" id="SSF46689">
    <property type="entry name" value="Homeodomain-like"/>
    <property type="match status" value="2"/>
</dbReference>
<dbReference type="CDD" id="cd00086">
    <property type="entry name" value="homeodomain"/>
    <property type="match status" value="2"/>
</dbReference>
<feature type="domain" description="Homeobox" evidence="8">
    <location>
        <begin position="143"/>
        <end position="203"/>
    </location>
</feature>
<dbReference type="InterPro" id="IPR051306">
    <property type="entry name" value="Homeobox_regulator"/>
</dbReference>
<dbReference type="Gene3D" id="1.10.10.60">
    <property type="entry name" value="Homeodomain-like"/>
    <property type="match status" value="2"/>
</dbReference>
<dbReference type="Pfam" id="PF00046">
    <property type="entry name" value="Homeodomain"/>
    <property type="match status" value="2"/>
</dbReference>
<evidence type="ECO:0000256" key="4">
    <source>
        <dbReference type="ARBA" id="ARBA00023242"/>
    </source>
</evidence>
<dbReference type="PROSITE" id="PS50071">
    <property type="entry name" value="HOMEOBOX_2"/>
    <property type="match status" value="2"/>
</dbReference>
<evidence type="ECO:0000259" key="8">
    <source>
        <dbReference type="PROSITE" id="PS50071"/>
    </source>
</evidence>
<accession>A0ABM3X100</accession>
<dbReference type="Proteomes" id="UP001652624">
    <property type="component" value="Chromosome 2"/>
</dbReference>
<evidence type="ECO:0000313" key="9">
    <source>
        <dbReference type="Proteomes" id="UP001652624"/>
    </source>
</evidence>
<feature type="compositionally biased region" description="Polar residues" evidence="7">
    <location>
        <begin position="271"/>
        <end position="284"/>
    </location>
</feature>
<evidence type="ECO:0000256" key="7">
    <source>
        <dbReference type="SAM" id="MobiDB-lite"/>
    </source>
</evidence>
<reference evidence="10" key="2">
    <citation type="submission" date="2025-08" db="UniProtKB">
        <authorList>
            <consortium name="RefSeq"/>
        </authorList>
    </citation>
    <scope>IDENTIFICATION</scope>
</reference>
<feature type="compositionally biased region" description="Polar residues" evidence="7">
    <location>
        <begin position="1"/>
        <end position="18"/>
    </location>
</feature>
<keyword evidence="9" id="KW-1185">Reference proteome</keyword>
<evidence type="ECO:0000313" key="10">
    <source>
        <dbReference type="RefSeq" id="XP_060042495.1"/>
    </source>
</evidence>
<dbReference type="RefSeq" id="XP_060042495.1">
    <property type="nucleotide sequence ID" value="XM_060186512.1"/>
</dbReference>
<dbReference type="PROSITE" id="PS00027">
    <property type="entry name" value="HOMEOBOX_1"/>
    <property type="match status" value="1"/>
</dbReference>
<name>A0ABM3X100_ERIEU</name>
<feature type="domain" description="Homeobox" evidence="8">
    <location>
        <begin position="19"/>
        <end position="79"/>
    </location>
</feature>
<gene>
    <name evidence="10" type="primary">LOC132537070</name>
</gene>
<evidence type="ECO:0000256" key="3">
    <source>
        <dbReference type="ARBA" id="ARBA00023155"/>
    </source>
</evidence>
<feature type="region of interest" description="Disordered" evidence="7">
    <location>
        <begin position="416"/>
        <end position="440"/>
    </location>
</feature>
<dbReference type="InterPro" id="IPR017970">
    <property type="entry name" value="Homeobox_CS"/>
</dbReference>
<dbReference type="InterPro" id="IPR009057">
    <property type="entry name" value="Homeodomain-like_sf"/>
</dbReference>
<feature type="DNA-binding region" description="Homeobox" evidence="5">
    <location>
        <begin position="145"/>
        <end position="204"/>
    </location>
</feature>
<protein>
    <submittedName>
        <fullName evidence="10">Segmentation protein paired-like</fullName>
    </submittedName>
</protein>